<keyword evidence="10" id="KW-1185">Reference proteome</keyword>
<evidence type="ECO:0000256" key="8">
    <source>
        <dbReference type="ARBA" id="ARBA00045743"/>
    </source>
</evidence>
<keyword evidence="6" id="KW-0119">Carbohydrate metabolism</keyword>
<feature type="non-terminal residue" evidence="9">
    <location>
        <position position="462"/>
    </location>
</feature>
<dbReference type="AlphaFoldDB" id="A0A836JXX4"/>
<evidence type="ECO:0000256" key="7">
    <source>
        <dbReference type="ARBA" id="ARBA00032729"/>
    </source>
</evidence>
<protein>
    <recommendedName>
        <fullName evidence="4">Galactose mutarotase</fullName>
    </recommendedName>
    <alternativeName>
        <fullName evidence="7">Aldose 1-epimerase</fullName>
    </alternativeName>
</protein>
<dbReference type="SUPFAM" id="SSF74650">
    <property type="entry name" value="Galactose mutarotase-like"/>
    <property type="match status" value="1"/>
</dbReference>
<dbReference type="UniPathway" id="UPA00214"/>
<dbReference type="PANTHER" id="PTHR10091:SF0">
    <property type="entry name" value="GALACTOSE MUTAROTASE"/>
    <property type="match status" value="1"/>
</dbReference>
<gene>
    <name evidence="9" type="primary">Galm_0</name>
    <name evidence="9" type="ORF">G6Z77_0002163</name>
</gene>
<dbReference type="InterPro" id="IPR008183">
    <property type="entry name" value="Aldose_1/G6P_1-epimerase"/>
</dbReference>
<comment type="function">
    <text evidence="8">Mutarotase that catalyzes the interconversion of beta-D-galactose and alpha-D-galactose during galactose metabolism. Beta-D-galactose is metabolized in the liver into glucose 1-phosphate, the primary metabolic fuel, by the action of four enzymes that constitute the Leloir pathway: GALM, GALK1 (galactokinase), GALT (galactose-1-phosphate uridylyltransferase) and GALE (UDP-galactose-4'-epimerase). Involved in the maintenance of the equilibrium between the beta- and alpha-anomers of galactose, therefore ensuring a sufficient supply of the alpha-anomer for GALK1. Also active on D-glucose although shows a preference for galactose over glucose.</text>
</comment>
<evidence type="ECO:0000256" key="6">
    <source>
        <dbReference type="ARBA" id="ARBA00023277"/>
    </source>
</evidence>
<keyword evidence="5" id="KW-0413">Isomerase</keyword>
<evidence type="ECO:0000256" key="4">
    <source>
        <dbReference type="ARBA" id="ARBA00021023"/>
    </source>
</evidence>
<dbReference type="Proteomes" id="UP000670152">
    <property type="component" value="Unassembled WGS sequence"/>
</dbReference>
<dbReference type="EMBL" id="JAANIB010006018">
    <property type="protein sequence ID" value="KAG5330067.1"/>
    <property type="molecule type" value="Genomic_DNA"/>
</dbReference>
<dbReference type="GO" id="GO:0030246">
    <property type="term" value="F:carbohydrate binding"/>
    <property type="evidence" value="ECO:0007669"/>
    <property type="project" value="InterPro"/>
</dbReference>
<dbReference type="InterPro" id="IPR014718">
    <property type="entry name" value="GH-type_carb-bd"/>
</dbReference>
<evidence type="ECO:0000256" key="3">
    <source>
        <dbReference type="ARBA" id="ARBA00006206"/>
    </source>
</evidence>
<organism evidence="9 10">
    <name type="scientific">Acromyrmex heyeri</name>
    <dbReference type="NCBI Taxonomy" id="230685"/>
    <lineage>
        <taxon>Eukaryota</taxon>
        <taxon>Metazoa</taxon>
        <taxon>Ecdysozoa</taxon>
        <taxon>Arthropoda</taxon>
        <taxon>Hexapoda</taxon>
        <taxon>Insecta</taxon>
        <taxon>Pterygota</taxon>
        <taxon>Neoptera</taxon>
        <taxon>Endopterygota</taxon>
        <taxon>Hymenoptera</taxon>
        <taxon>Apocrita</taxon>
        <taxon>Aculeata</taxon>
        <taxon>Formicoidea</taxon>
        <taxon>Formicidae</taxon>
        <taxon>Myrmicinae</taxon>
        <taxon>Acromyrmex</taxon>
    </lineage>
</organism>
<reference evidence="9 10" key="1">
    <citation type="submission" date="2020-02" db="EMBL/GenBank/DDBJ databases">
        <title>Relaxed selection underlies rapid genomic changes in the transitions from sociality to social parasitism in ants.</title>
        <authorList>
            <person name="Bi X."/>
        </authorList>
    </citation>
    <scope>NUCLEOTIDE SEQUENCE [LARGE SCALE GENOMIC DNA]</scope>
    <source>
        <strain evidence="9">BGI-DK2014b</strain>
        <tissue evidence="9">Whole body</tissue>
    </source>
</reference>
<evidence type="ECO:0000256" key="5">
    <source>
        <dbReference type="ARBA" id="ARBA00023235"/>
    </source>
</evidence>
<dbReference type="PANTHER" id="PTHR10091">
    <property type="entry name" value="ALDOSE-1-EPIMERASE"/>
    <property type="match status" value="1"/>
</dbReference>
<comment type="pathway">
    <text evidence="2">Carbohydrate metabolism; galactose metabolism.</text>
</comment>
<name>A0A836JXX4_9HYME</name>
<dbReference type="InterPro" id="IPR011013">
    <property type="entry name" value="Gal_mutarotase_sf_dom"/>
</dbReference>
<evidence type="ECO:0000313" key="9">
    <source>
        <dbReference type="EMBL" id="KAG5330067.1"/>
    </source>
</evidence>
<dbReference type="InterPro" id="IPR047215">
    <property type="entry name" value="Galactose_mutarotase-like"/>
</dbReference>
<comment type="caution">
    <text evidence="9">The sequence shown here is derived from an EMBL/GenBank/DDBJ whole genome shotgun (WGS) entry which is preliminary data.</text>
</comment>
<comment type="catalytic activity">
    <reaction evidence="1">
        <text>alpha-D-galactose = beta-D-galactose</text>
        <dbReference type="Rhea" id="RHEA:28675"/>
        <dbReference type="ChEBI" id="CHEBI:27667"/>
        <dbReference type="ChEBI" id="CHEBI:28061"/>
        <dbReference type="EC" id="5.1.3.3"/>
    </reaction>
    <physiologicalReaction direction="right-to-left" evidence="1">
        <dbReference type="Rhea" id="RHEA:28677"/>
    </physiologicalReaction>
</comment>
<dbReference type="GO" id="GO:0004034">
    <property type="term" value="F:aldose 1-epimerase activity"/>
    <property type="evidence" value="ECO:0007669"/>
    <property type="project" value="UniProtKB-EC"/>
</dbReference>
<feature type="non-terminal residue" evidence="9">
    <location>
        <position position="1"/>
    </location>
</feature>
<dbReference type="OrthoDB" id="274691at2759"/>
<dbReference type="GO" id="GO:0006006">
    <property type="term" value="P:glucose metabolic process"/>
    <property type="evidence" value="ECO:0007669"/>
    <property type="project" value="TreeGrafter"/>
</dbReference>
<proteinExistence type="inferred from homology"/>
<comment type="similarity">
    <text evidence="3">Belongs to the aldose epimerase family.</text>
</comment>
<dbReference type="Gene3D" id="2.70.98.10">
    <property type="match status" value="1"/>
</dbReference>
<evidence type="ECO:0000256" key="1">
    <source>
        <dbReference type="ARBA" id="ARBA00001712"/>
    </source>
</evidence>
<evidence type="ECO:0000313" key="10">
    <source>
        <dbReference type="Proteomes" id="UP000670152"/>
    </source>
</evidence>
<sequence>MVTYDCNCKDVIITEGIFGEIYAESAEEIRSYDSKDYHENAENKEFRLMPVKSYTMINKNRLEITVISWGATIVSLKYPDKFGYVTDVVLGFDDLKSYTNPKINPFIGCILGRCANRIKDSSIIIKGKTYELTKNDFGKHHLHGGTKGFGRQLWESYIDGCSVVMTYLSKDGEEGYPGAVLSTVRFRLMPDNILEIGIRATTTNSTIVNISHGSLFNLAGHDAGKKELMKHKISLNCDRWTFADYTDPIPTGSIRGVGGTIMDLRVPKFLESYIVNLRKLQVPPGEGYDHNFCVTPNWHGGNTYVAQAVHPQSGRVLEIYSNQPGVQFYTGGRLCSTSETESNLADAYDSPNHEKEYEEKKAVDEIKQDVAPEGESQEFISGKQGARYVKHCAFSIQPQNYPNAINYVSSKATKILHCFLLHSLQVKLILFQSHFPCSILRPGEVYCHDLIYKFGIQLANYM</sequence>
<dbReference type="GO" id="GO:0033499">
    <property type="term" value="P:galactose catabolic process via UDP-galactose, Leloir pathway"/>
    <property type="evidence" value="ECO:0007669"/>
    <property type="project" value="TreeGrafter"/>
</dbReference>
<dbReference type="CDD" id="cd09019">
    <property type="entry name" value="galactose_mutarotase_like"/>
    <property type="match status" value="1"/>
</dbReference>
<evidence type="ECO:0000256" key="2">
    <source>
        <dbReference type="ARBA" id="ARBA00004947"/>
    </source>
</evidence>
<dbReference type="Pfam" id="PF01263">
    <property type="entry name" value="Aldose_epim"/>
    <property type="match status" value="1"/>
</dbReference>
<accession>A0A836JXX4</accession>